<sequence length="527" mass="57656">MSRLPNEKQIALELCGIDKKFGAVHANSNIDLQVPAGTIHGIIGENGAGKSTLMNIIYGFYTADSGEIKISGTTRKLNSSKEAISYGIGMVHQHFMLVDNFSVLENVILGAESGGLLQPSLKKARTELERLAKEYQLDVPLDALIEDLPVGLQQRVEILKALYRGAKILILDEPTGVLTPQETDHLFKIFDALREQGVTILLITHKLREILAATDNVSVMRQGAMVAHRKTSETDKEELAELMVGRKVRLKVNKGDTKTEQVLLSTTDLTYLDEMGVERLKKVSMSIKAGEVVGIAGVSGNGQSELMSTLSGLISPSSGHINIGDKQIDAQHPSSADEVRQLGVGHIPEDRLVMGLIKSFTAEESAILGYQNSAIYNGVVLNKPKMINQECVRLMEEWDVRPRDPKLRSSLFSGGNQQKLIIAREVDKNPDLLLIGQPTRGVDIGAIELIHKRIVELRDKGKGILLVSVELDEILALSDRIIVMFDGKVVGEVSAEQANEKVLGMMMANIMPDHLKSSTQVNQGEQL</sequence>
<dbReference type="PROSITE" id="PS00211">
    <property type="entry name" value="ABC_TRANSPORTER_1"/>
    <property type="match status" value="1"/>
</dbReference>
<evidence type="ECO:0000313" key="5">
    <source>
        <dbReference type="Proteomes" id="UP001157353"/>
    </source>
</evidence>
<proteinExistence type="predicted"/>
<dbReference type="InterPro" id="IPR017871">
    <property type="entry name" value="ABC_transporter-like_CS"/>
</dbReference>
<dbReference type="PROSITE" id="PS50893">
    <property type="entry name" value="ABC_TRANSPORTER_2"/>
    <property type="match status" value="2"/>
</dbReference>
<dbReference type="PANTHER" id="PTHR43790:SF4">
    <property type="entry name" value="GUANOSINE IMPORT ATP-BINDING PROTEIN NUPO"/>
    <property type="match status" value="1"/>
</dbReference>
<dbReference type="RefSeq" id="WP_284205183.1">
    <property type="nucleotide sequence ID" value="NZ_BSPQ01000018.1"/>
</dbReference>
<dbReference type="SUPFAM" id="SSF52540">
    <property type="entry name" value="P-loop containing nucleoside triphosphate hydrolases"/>
    <property type="match status" value="2"/>
</dbReference>
<gene>
    <name evidence="4" type="ORF">GCM10007916_31570</name>
</gene>
<dbReference type="InterPro" id="IPR050107">
    <property type="entry name" value="ABC_carbohydrate_import_ATPase"/>
</dbReference>
<keyword evidence="5" id="KW-1185">Reference proteome</keyword>
<comment type="caution">
    <text evidence="4">The sequence shown here is derived from an EMBL/GenBank/DDBJ whole genome shotgun (WGS) entry which is preliminary data.</text>
</comment>
<organism evidence="4 5">
    <name type="scientific">Psychromonas marina</name>
    <dbReference type="NCBI Taxonomy" id="88364"/>
    <lineage>
        <taxon>Bacteria</taxon>
        <taxon>Pseudomonadati</taxon>
        <taxon>Pseudomonadota</taxon>
        <taxon>Gammaproteobacteria</taxon>
        <taxon>Alteromonadales</taxon>
        <taxon>Psychromonadaceae</taxon>
        <taxon>Psychromonas</taxon>
    </lineage>
</organism>
<dbReference type="InterPro" id="IPR027417">
    <property type="entry name" value="P-loop_NTPase"/>
</dbReference>
<dbReference type="GO" id="GO:0005524">
    <property type="term" value="F:ATP binding"/>
    <property type="evidence" value="ECO:0007669"/>
    <property type="project" value="UniProtKB-KW"/>
</dbReference>
<keyword evidence="1" id="KW-0547">Nucleotide-binding</keyword>
<reference evidence="5" key="1">
    <citation type="journal article" date="2019" name="Int. J. Syst. Evol. Microbiol.">
        <title>The Global Catalogue of Microorganisms (GCM) 10K type strain sequencing project: providing services to taxonomists for standard genome sequencing and annotation.</title>
        <authorList>
            <consortium name="The Broad Institute Genomics Platform"/>
            <consortium name="The Broad Institute Genome Sequencing Center for Infectious Disease"/>
            <person name="Wu L."/>
            <person name="Ma J."/>
        </authorList>
    </citation>
    <scope>NUCLEOTIDE SEQUENCE [LARGE SCALE GENOMIC DNA]</scope>
    <source>
        <strain evidence="5">NBRC 103166</strain>
    </source>
</reference>
<dbReference type="InterPro" id="IPR003439">
    <property type="entry name" value="ABC_transporter-like_ATP-bd"/>
</dbReference>
<evidence type="ECO:0000256" key="1">
    <source>
        <dbReference type="ARBA" id="ARBA00022741"/>
    </source>
</evidence>
<dbReference type="InterPro" id="IPR003593">
    <property type="entry name" value="AAA+_ATPase"/>
</dbReference>
<dbReference type="CDD" id="cd03215">
    <property type="entry name" value="ABC_Carb_Monos_II"/>
    <property type="match status" value="1"/>
</dbReference>
<keyword evidence="2 4" id="KW-0067">ATP-binding</keyword>
<name>A0ABQ6E3Y9_9GAMM</name>
<dbReference type="CDD" id="cd03216">
    <property type="entry name" value="ABC_Carb_Monos_I"/>
    <property type="match status" value="1"/>
</dbReference>
<dbReference type="PANTHER" id="PTHR43790">
    <property type="entry name" value="CARBOHYDRATE TRANSPORT ATP-BINDING PROTEIN MG119-RELATED"/>
    <property type="match status" value="1"/>
</dbReference>
<evidence type="ECO:0000259" key="3">
    <source>
        <dbReference type="PROSITE" id="PS50893"/>
    </source>
</evidence>
<dbReference type="Gene3D" id="3.40.50.300">
    <property type="entry name" value="P-loop containing nucleotide triphosphate hydrolases"/>
    <property type="match status" value="2"/>
</dbReference>
<protein>
    <submittedName>
        <fullName evidence="4">Heme ABC transporter ATP-binding protein</fullName>
    </submittedName>
</protein>
<accession>A0ABQ6E3Y9</accession>
<dbReference type="Pfam" id="PF00005">
    <property type="entry name" value="ABC_tran"/>
    <property type="match status" value="2"/>
</dbReference>
<dbReference type="SMART" id="SM00382">
    <property type="entry name" value="AAA"/>
    <property type="match status" value="2"/>
</dbReference>
<evidence type="ECO:0000256" key="2">
    <source>
        <dbReference type="ARBA" id="ARBA00022840"/>
    </source>
</evidence>
<dbReference type="Proteomes" id="UP001157353">
    <property type="component" value="Unassembled WGS sequence"/>
</dbReference>
<evidence type="ECO:0000313" key="4">
    <source>
        <dbReference type="EMBL" id="GLS92087.1"/>
    </source>
</evidence>
<feature type="domain" description="ABC transporter" evidence="3">
    <location>
        <begin position="264"/>
        <end position="511"/>
    </location>
</feature>
<feature type="domain" description="ABC transporter" evidence="3">
    <location>
        <begin position="12"/>
        <end position="247"/>
    </location>
</feature>
<dbReference type="EMBL" id="BSPQ01000018">
    <property type="protein sequence ID" value="GLS92087.1"/>
    <property type="molecule type" value="Genomic_DNA"/>
</dbReference>